<dbReference type="Pfam" id="PF02325">
    <property type="entry name" value="CCB3_YggT"/>
    <property type="match status" value="2"/>
</dbReference>
<dbReference type="KEGG" id="lto:RGQ30_05330"/>
<keyword evidence="2" id="KW-1133">Transmembrane helix</keyword>
<evidence type="ECO:0000313" key="4">
    <source>
        <dbReference type="Proteomes" id="UP001329151"/>
    </source>
</evidence>
<organism evidence="3 4">
    <name type="scientific">Limnobacter thiooxidans</name>
    <dbReference type="NCBI Taxonomy" id="131080"/>
    <lineage>
        <taxon>Bacteria</taxon>
        <taxon>Pseudomonadati</taxon>
        <taxon>Pseudomonadota</taxon>
        <taxon>Betaproteobacteria</taxon>
        <taxon>Burkholderiales</taxon>
        <taxon>Burkholderiaceae</taxon>
        <taxon>Limnobacter</taxon>
    </lineage>
</organism>
<keyword evidence="2" id="KW-0472">Membrane</keyword>
<dbReference type="RefSeq" id="WP_130558451.1">
    <property type="nucleotide sequence ID" value="NZ_AP028947.1"/>
</dbReference>
<dbReference type="EMBL" id="AP028947">
    <property type="protein sequence ID" value="BET25032.1"/>
    <property type="molecule type" value="Genomic_DNA"/>
</dbReference>
<dbReference type="PANTHER" id="PTHR33219">
    <property type="entry name" value="YLMG HOMOLOG PROTEIN 2, CHLOROPLASTIC"/>
    <property type="match status" value="1"/>
</dbReference>
<keyword evidence="4" id="KW-1185">Reference proteome</keyword>
<name>A0AA86MHE5_9BURK</name>
<evidence type="ECO:0000256" key="1">
    <source>
        <dbReference type="ARBA" id="ARBA00010894"/>
    </source>
</evidence>
<keyword evidence="2" id="KW-0812">Transmembrane</keyword>
<dbReference type="GO" id="GO:0016020">
    <property type="term" value="C:membrane"/>
    <property type="evidence" value="ECO:0007669"/>
    <property type="project" value="InterPro"/>
</dbReference>
<accession>A0AA86MHE5</accession>
<comment type="similarity">
    <text evidence="1">Belongs to the YggT family.</text>
</comment>
<feature type="transmembrane region" description="Helical" evidence="2">
    <location>
        <begin position="120"/>
        <end position="143"/>
    </location>
</feature>
<evidence type="ECO:0000256" key="2">
    <source>
        <dbReference type="SAM" id="Phobius"/>
    </source>
</evidence>
<sequence>MLLIDILRLLLETAASLLTFCLLLRALMQWVRIHPSNPLSPFIFSMTDWLVKPLRKGVPGYGGIDWASIFGAFVVSFVLHIILVLVTVGLGNGGPGVGSLITLTIPIAIFWVLRNVAYLLMGIVLIQVVLSWVNPFSPIASILNELSRPFLEPLRRVLPTVGNVDLSPLAFFLILQIIMMVLQSLMPGF</sequence>
<feature type="transmembrane region" description="Helical" evidence="2">
    <location>
        <begin position="66"/>
        <end position="90"/>
    </location>
</feature>
<gene>
    <name evidence="3" type="ORF">RGQ30_05330</name>
</gene>
<feature type="transmembrane region" description="Helical" evidence="2">
    <location>
        <begin position="96"/>
        <end position="113"/>
    </location>
</feature>
<evidence type="ECO:0000313" key="3">
    <source>
        <dbReference type="EMBL" id="BET25032.1"/>
    </source>
</evidence>
<feature type="transmembrane region" description="Helical" evidence="2">
    <location>
        <begin position="166"/>
        <end position="186"/>
    </location>
</feature>
<dbReference type="AlphaFoldDB" id="A0AA86MHE5"/>
<proteinExistence type="inferred from homology"/>
<feature type="transmembrane region" description="Helical" evidence="2">
    <location>
        <begin position="6"/>
        <end position="27"/>
    </location>
</feature>
<dbReference type="InterPro" id="IPR003425">
    <property type="entry name" value="CCB3/YggT"/>
</dbReference>
<reference evidence="3 4" key="1">
    <citation type="submission" date="2023-10" db="EMBL/GenBank/DDBJ databases">
        <title>Complete Genome Sequence of Limnobacter thiooxidans CS-K2T, Isolated from freshwater lake sediments in Bavaria, Germany.</title>
        <authorList>
            <person name="Naruki M."/>
            <person name="Watanabe A."/>
            <person name="Warashina T."/>
            <person name="Morita T."/>
            <person name="Arakawa K."/>
        </authorList>
    </citation>
    <scope>NUCLEOTIDE SEQUENCE [LARGE SCALE GENOMIC DNA]</scope>
    <source>
        <strain evidence="3 4">CS-K2</strain>
    </source>
</reference>
<dbReference type="PANTHER" id="PTHR33219:SF14">
    <property type="entry name" value="PROTEIN COFACTOR ASSEMBLY OF COMPLEX C SUBUNIT B CCB3, CHLOROPLASTIC-RELATED"/>
    <property type="match status" value="1"/>
</dbReference>
<dbReference type="Proteomes" id="UP001329151">
    <property type="component" value="Chromosome"/>
</dbReference>
<protein>
    <submittedName>
        <fullName evidence="3">YggT family protein</fullName>
    </submittedName>
</protein>